<keyword evidence="5" id="KW-1185">Reference proteome</keyword>
<evidence type="ECO:0000313" key="4">
    <source>
        <dbReference type="EMBL" id="MBC3813108.1"/>
    </source>
</evidence>
<sequence>MASEFYIGVKIGATLLASFGTALAGSKTTLIGLGKVADDLKTRQTRLGDAMAKAMAHPARNLTALTRQYDLLGKSIDQVRQKQVRLAGQLAKGDSLRAARNEMKGEMFGTFATAATVAAPVVGSVKKSADFEAGLRDIAITGNLAKDEEIRLGVTVRKAALATSQSHEAILVGVNTLVAAGMNANQAGTYSNLLGKVATATNADMKDLAGMVFSLSETLGIKGDEALKEAFNRAAYGGKLGRFELKDMAKALPEMTAAFAAKGIKGQEALTQIIASLEVGREGAGSGEEAVTNLRNWLSHMNTKHTKEAYTKAGVDYQQSMQNLVAGGYSSYEASLEIAQKFIASRGDGFMKQWKEAGSKGDEEAQRKLMESFGLSEVFQDIQTINHLLAMRQNWDKYQSNKKQMGSKDAMGTIDVDYQKRAETANKAWDRFKTRVSDVGITIGNALVPTLKSLLTTLTPIIGKIGDFAEAHPGAIRAVVGFMTAVVGMKIATLALGWGLNFFVKSPMLMLATSLTSVSAKYTLFRALLLGGGSRLAMVFQLFGVGASTATKLASGFSWLGRGAMTLGRLLGGGLLSGIRLAGQAVLWLGRAMMMNPIGAIITGIAVGAYLIWKYWAPIKQFFTNLWSSVDGIFKRYSILNYIFPVVGGARLIVQHWEKIKTFFGNVWSDISSAFSGGIRGVGRLIFNWSPMGVLFRWAKSRAFFSSVWNEIRTAFSGGILGIGRLILNWSPVGLFYRGFSAVLRYFGIQLPTTFSSFGKMLIQGLVGGITNKLSAAKSAIIGFGSDIKNWFANTLGIKSPSRVFMGFGDNIAEGAAIGIGRSAKLASGAAKNMAQGAANSAVSGSGAARGAGAKGGDSSSGIHIQFSPQITIQGGGGDVAGAVTDALHLSMEELERLIKRVLNQQQRRSI</sequence>
<comment type="caution">
    <text evidence="4">The sequence shown here is derived from an EMBL/GenBank/DDBJ whole genome shotgun (WGS) entry which is preliminary data.</text>
</comment>
<keyword evidence="1" id="KW-1188">Viral release from host cell</keyword>
<feature type="transmembrane region" description="Helical" evidence="2">
    <location>
        <begin position="636"/>
        <end position="654"/>
    </location>
</feature>
<evidence type="ECO:0000313" key="5">
    <source>
        <dbReference type="Proteomes" id="UP000637632"/>
    </source>
</evidence>
<keyword evidence="2" id="KW-0472">Membrane</keyword>
<evidence type="ECO:0000256" key="1">
    <source>
        <dbReference type="ARBA" id="ARBA00022612"/>
    </source>
</evidence>
<accession>A0ABR6XJN3</accession>
<proteinExistence type="predicted"/>
<dbReference type="Pfam" id="PF10145">
    <property type="entry name" value="PhageMin_Tail"/>
    <property type="match status" value="1"/>
</dbReference>
<dbReference type="PANTHER" id="PTHR37813">
    <property type="entry name" value="FELS-2 PROPHAGE PROTEIN"/>
    <property type="match status" value="1"/>
</dbReference>
<name>A0ABR6XJN3_9BURK</name>
<gene>
    <name evidence="4" type="ORF">H8K26_16830</name>
</gene>
<dbReference type="InterPro" id="IPR010090">
    <property type="entry name" value="Phage_tape_meas"/>
</dbReference>
<evidence type="ECO:0000256" key="2">
    <source>
        <dbReference type="SAM" id="Phobius"/>
    </source>
</evidence>
<feature type="domain" description="Phage tail tape measure protein" evidence="3">
    <location>
        <begin position="157"/>
        <end position="324"/>
    </location>
</feature>
<dbReference type="EMBL" id="JACOFT010000007">
    <property type="protein sequence ID" value="MBC3813108.1"/>
    <property type="molecule type" value="Genomic_DNA"/>
</dbReference>
<reference evidence="4 5" key="1">
    <citation type="submission" date="2020-08" db="EMBL/GenBank/DDBJ databases">
        <title>Novel species isolated from subtropical streams in China.</title>
        <authorList>
            <person name="Lu H."/>
        </authorList>
    </citation>
    <scope>NUCLEOTIDE SEQUENCE [LARGE SCALE GENOMIC DNA]</scope>
    <source>
        <strain evidence="4 5">CCTCC AB 2015119</strain>
    </source>
</reference>
<feature type="transmembrane region" description="Helical" evidence="2">
    <location>
        <begin position="479"/>
        <end position="504"/>
    </location>
</feature>
<feature type="transmembrane region" description="Helical" evidence="2">
    <location>
        <begin position="567"/>
        <end position="590"/>
    </location>
</feature>
<evidence type="ECO:0000259" key="3">
    <source>
        <dbReference type="Pfam" id="PF10145"/>
    </source>
</evidence>
<feature type="transmembrane region" description="Helical" evidence="2">
    <location>
        <begin position="597"/>
        <end position="616"/>
    </location>
</feature>
<keyword evidence="2" id="KW-1133">Transmembrane helix</keyword>
<keyword evidence="2" id="KW-0812">Transmembrane</keyword>
<dbReference type="NCBIfam" id="TIGR01760">
    <property type="entry name" value="tape_meas_TP901"/>
    <property type="match status" value="1"/>
</dbReference>
<dbReference type="RefSeq" id="WP_190481090.1">
    <property type="nucleotide sequence ID" value="NZ_JACOFT010000007.1"/>
</dbReference>
<feature type="transmembrane region" description="Helical" evidence="2">
    <location>
        <begin position="524"/>
        <end position="547"/>
    </location>
</feature>
<dbReference type="PANTHER" id="PTHR37813:SF1">
    <property type="entry name" value="FELS-2 PROPHAGE PROTEIN"/>
    <property type="match status" value="1"/>
</dbReference>
<dbReference type="Proteomes" id="UP000637632">
    <property type="component" value="Unassembled WGS sequence"/>
</dbReference>
<protein>
    <submittedName>
        <fullName evidence="4">Phage tail tape measure protein</fullName>
    </submittedName>
</protein>
<organism evidence="4 5">
    <name type="scientific">Undibacterium aquatile</name>
    <dbReference type="NCBI Taxonomy" id="1537398"/>
    <lineage>
        <taxon>Bacteria</taxon>
        <taxon>Pseudomonadati</taxon>
        <taxon>Pseudomonadota</taxon>
        <taxon>Betaproteobacteria</taxon>
        <taxon>Burkholderiales</taxon>
        <taxon>Oxalobacteraceae</taxon>
        <taxon>Undibacterium</taxon>
    </lineage>
</organism>